<keyword evidence="3" id="KW-1185">Reference proteome</keyword>
<dbReference type="InterPro" id="IPR015867">
    <property type="entry name" value="N-reg_PII/ATP_PRibTrfase_C"/>
</dbReference>
<sequence length="101" mass="10730">MTALIYCPFPDAACAERIGRVLVEEGLIACINIGGPIRAIFSWDGAIGEGEEIPGLLKTSAAKLDHAVARLEQLHPYDSPAILGWRCEAAGAATREWLGAL</sequence>
<dbReference type="SUPFAM" id="SSF54913">
    <property type="entry name" value="GlnB-like"/>
    <property type="match status" value="1"/>
</dbReference>
<dbReference type="InterPro" id="IPR004323">
    <property type="entry name" value="Ion_tolerance_CutA"/>
</dbReference>
<evidence type="ECO:0000313" key="3">
    <source>
        <dbReference type="Proteomes" id="UP000755104"/>
    </source>
</evidence>
<dbReference type="EMBL" id="JAIGNO010000003">
    <property type="protein sequence ID" value="MBX7482210.1"/>
    <property type="molecule type" value="Genomic_DNA"/>
</dbReference>
<protein>
    <submittedName>
        <fullName evidence="2">Divalent-cation tolerance protein CutA</fullName>
    </submittedName>
</protein>
<comment type="caution">
    <text evidence="2">The sequence shown here is derived from an EMBL/GenBank/DDBJ whole genome shotgun (WGS) entry which is preliminary data.</text>
</comment>
<evidence type="ECO:0000256" key="1">
    <source>
        <dbReference type="ARBA" id="ARBA00010169"/>
    </source>
</evidence>
<dbReference type="RefSeq" id="WP_221557118.1">
    <property type="nucleotide sequence ID" value="NZ_JAIGNO010000003.1"/>
</dbReference>
<proteinExistence type="inferred from homology"/>
<accession>A0ABS7J4F5</accession>
<evidence type="ECO:0000313" key="2">
    <source>
        <dbReference type="EMBL" id="MBX7482210.1"/>
    </source>
</evidence>
<name>A0ABS7J4F5_9SPHN</name>
<dbReference type="PANTHER" id="PTHR23419">
    <property type="entry name" value="DIVALENT CATION TOLERANCE CUTA-RELATED"/>
    <property type="match status" value="1"/>
</dbReference>
<dbReference type="Gene3D" id="3.30.70.120">
    <property type="match status" value="1"/>
</dbReference>
<organism evidence="2 3">
    <name type="scientific">Qipengyuania qiaonensis</name>
    <dbReference type="NCBI Taxonomy" id="2867240"/>
    <lineage>
        <taxon>Bacteria</taxon>
        <taxon>Pseudomonadati</taxon>
        <taxon>Pseudomonadota</taxon>
        <taxon>Alphaproteobacteria</taxon>
        <taxon>Sphingomonadales</taxon>
        <taxon>Erythrobacteraceae</taxon>
        <taxon>Qipengyuania</taxon>
    </lineage>
</organism>
<gene>
    <name evidence="2" type="ORF">K3174_06680</name>
</gene>
<dbReference type="Pfam" id="PF03091">
    <property type="entry name" value="CutA1"/>
    <property type="match status" value="1"/>
</dbReference>
<dbReference type="InterPro" id="IPR011322">
    <property type="entry name" value="N-reg_PII-like_a/b"/>
</dbReference>
<comment type="similarity">
    <text evidence="1">Belongs to the CutA family.</text>
</comment>
<dbReference type="Proteomes" id="UP000755104">
    <property type="component" value="Unassembled WGS sequence"/>
</dbReference>
<dbReference type="PANTHER" id="PTHR23419:SF8">
    <property type="entry name" value="FI09726P"/>
    <property type="match status" value="1"/>
</dbReference>
<reference evidence="2 3" key="1">
    <citation type="submission" date="2021-08" db="EMBL/GenBank/DDBJ databases">
        <title>Comparative Genomics Analysis of the Genus Qipengyuania Reveals Extensive Genetic Diversity and Metabolic Versatility, Including the Description of Fifteen Novel Species.</title>
        <authorList>
            <person name="Liu Y."/>
        </authorList>
    </citation>
    <scope>NUCLEOTIDE SEQUENCE [LARGE SCALE GENOMIC DNA]</scope>
    <source>
        <strain evidence="2 3">6D47A</strain>
    </source>
</reference>